<evidence type="ECO:0000256" key="3">
    <source>
        <dbReference type="SAM" id="MobiDB-lite"/>
    </source>
</evidence>
<feature type="compositionally biased region" description="Basic residues" evidence="3">
    <location>
        <begin position="100"/>
        <end position="112"/>
    </location>
</feature>
<evidence type="ECO:0000313" key="5">
    <source>
        <dbReference type="EMBL" id="CAD8450418.1"/>
    </source>
</evidence>
<dbReference type="AlphaFoldDB" id="A0A7S0DCT3"/>
<evidence type="ECO:0000256" key="1">
    <source>
        <dbReference type="ARBA" id="ARBA00022884"/>
    </source>
</evidence>
<dbReference type="PROSITE" id="PS50102">
    <property type="entry name" value="RRM"/>
    <property type="match status" value="1"/>
</dbReference>
<dbReference type="Pfam" id="PF00076">
    <property type="entry name" value="RRM_1"/>
    <property type="match status" value="1"/>
</dbReference>
<dbReference type="GO" id="GO:0003723">
    <property type="term" value="F:RNA binding"/>
    <property type="evidence" value="ECO:0007669"/>
    <property type="project" value="UniProtKB-UniRule"/>
</dbReference>
<proteinExistence type="predicted"/>
<evidence type="ECO:0000256" key="2">
    <source>
        <dbReference type="PROSITE-ProRule" id="PRU00176"/>
    </source>
</evidence>
<organism evidence="5">
    <name type="scientific">Amorphochlora amoebiformis</name>
    <dbReference type="NCBI Taxonomy" id="1561963"/>
    <lineage>
        <taxon>Eukaryota</taxon>
        <taxon>Sar</taxon>
        <taxon>Rhizaria</taxon>
        <taxon>Cercozoa</taxon>
        <taxon>Chlorarachniophyceae</taxon>
        <taxon>Amorphochlora</taxon>
    </lineage>
</organism>
<feature type="region of interest" description="Disordered" evidence="3">
    <location>
        <begin position="90"/>
        <end position="165"/>
    </location>
</feature>
<gene>
    <name evidence="5" type="ORF">LAMO00422_LOCUS10482</name>
</gene>
<reference evidence="5" key="1">
    <citation type="submission" date="2021-01" db="EMBL/GenBank/DDBJ databases">
        <authorList>
            <person name="Corre E."/>
            <person name="Pelletier E."/>
            <person name="Niang G."/>
            <person name="Scheremetjew M."/>
            <person name="Finn R."/>
            <person name="Kale V."/>
            <person name="Holt S."/>
            <person name="Cochrane G."/>
            <person name="Meng A."/>
            <person name="Brown T."/>
            <person name="Cohen L."/>
        </authorList>
    </citation>
    <scope>NUCLEOTIDE SEQUENCE</scope>
    <source>
        <strain evidence="5">CCMP2058</strain>
    </source>
</reference>
<dbReference type="Gene3D" id="3.30.70.330">
    <property type="match status" value="2"/>
</dbReference>
<protein>
    <recommendedName>
        <fullName evidence="4">RRM domain-containing protein</fullName>
    </recommendedName>
</protein>
<dbReference type="SMART" id="SM00360">
    <property type="entry name" value="RRM"/>
    <property type="match status" value="1"/>
</dbReference>
<evidence type="ECO:0000259" key="4">
    <source>
        <dbReference type="PROSITE" id="PS50102"/>
    </source>
</evidence>
<dbReference type="PANTHER" id="PTHR10501">
    <property type="entry name" value="U1 SMALL NUCLEAR RIBONUCLEOPROTEIN A/U2 SMALL NUCLEAR RIBONUCLEOPROTEIN B"/>
    <property type="match status" value="1"/>
</dbReference>
<feature type="domain" description="RRM" evidence="4">
    <location>
        <begin position="167"/>
        <end position="239"/>
    </location>
</feature>
<dbReference type="InterPro" id="IPR000504">
    <property type="entry name" value="RRM_dom"/>
</dbReference>
<keyword evidence="1 2" id="KW-0694">RNA-binding</keyword>
<sequence length="239" mass="26385">MGKCGGFNPGIGELIPHPLCIWVGPTRPKFLEPTEVHASKALKKKGQAWVVFDDFKSADRCVKEMQGFNFYDKPMRVAFSKIKSDIIAKRDGTFIPRPQKPSKRRKKDKKRAKPETKDKKMNGKKSKTNGSAPPAPAAAPPSIQAMGAGRGPPRASFPPRQASGPNRILFAENLPQDYKPGQLESLFSKLPGYREVRFVPGRNVAFIEFDNDYLAGVAMAQNANCRIGGNVLQVTYAKQ</sequence>
<dbReference type="SUPFAM" id="SSF54928">
    <property type="entry name" value="RNA-binding domain, RBD"/>
    <property type="match status" value="1"/>
</dbReference>
<dbReference type="InterPro" id="IPR035979">
    <property type="entry name" value="RBD_domain_sf"/>
</dbReference>
<dbReference type="CDD" id="cd12247">
    <property type="entry name" value="RRM2_U1A_like"/>
    <property type="match status" value="1"/>
</dbReference>
<dbReference type="FunFam" id="3.30.70.330:FF:000029">
    <property type="entry name" value="U2 small nuclear ribonucleoprotein B"/>
    <property type="match status" value="1"/>
</dbReference>
<dbReference type="InterPro" id="IPR012677">
    <property type="entry name" value="Nucleotide-bd_a/b_plait_sf"/>
</dbReference>
<dbReference type="EMBL" id="HBEM01015189">
    <property type="protein sequence ID" value="CAD8450418.1"/>
    <property type="molecule type" value="Transcribed_RNA"/>
</dbReference>
<accession>A0A7S0DCT3</accession>
<name>A0A7S0DCT3_9EUKA</name>